<dbReference type="Proteomes" id="UP000095287">
    <property type="component" value="Unplaced"/>
</dbReference>
<evidence type="ECO:0000313" key="2">
    <source>
        <dbReference type="WBParaSite" id="L893_g1046.t1"/>
    </source>
</evidence>
<dbReference type="AlphaFoldDB" id="A0A1I7XXG6"/>
<name>A0A1I7XXG6_9BILA</name>
<proteinExistence type="predicted"/>
<keyword evidence="1" id="KW-1185">Reference proteome</keyword>
<protein>
    <submittedName>
        <fullName evidence="2">Uncharacterized protein</fullName>
    </submittedName>
</protein>
<accession>A0A1I7XXG6</accession>
<sequence length="144" mass="16247">MSARRDDVITVPRFSRVTSTKRQRFLNLIANSGGNHRNLKVVLTKRFSCFRTTSHILPLLCTNRTVNYFNRALLEAAIAKSVHIAEDRQNELFQRKSTSNSQKTLTKALNCWSKKVSKFAEALIIQSTKAANLTHLASVSEAAR</sequence>
<evidence type="ECO:0000313" key="1">
    <source>
        <dbReference type="Proteomes" id="UP000095287"/>
    </source>
</evidence>
<reference evidence="2" key="1">
    <citation type="submission" date="2016-11" db="UniProtKB">
        <authorList>
            <consortium name="WormBaseParasite"/>
        </authorList>
    </citation>
    <scope>IDENTIFICATION</scope>
</reference>
<dbReference type="WBParaSite" id="L893_g1046.t1">
    <property type="protein sequence ID" value="L893_g1046.t1"/>
    <property type="gene ID" value="L893_g1046"/>
</dbReference>
<organism evidence="1 2">
    <name type="scientific">Steinernema glaseri</name>
    <dbReference type="NCBI Taxonomy" id="37863"/>
    <lineage>
        <taxon>Eukaryota</taxon>
        <taxon>Metazoa</taxon>
        <taxon>Ecdysozoa</taxon>
        <taxon>Nematoda</taxon>
        <taxon>Chromadorea</taxon>
        <taxon>Rhabditida</taxon>
        <taxon>Tylenchina</taxon>
        <taxon>Panagrolaimomorpha</taxon>
        <taxon>Strongyloidoidea</taxon>
        <taxon>Steinernematidae</taxon>
        <taxon>Steinernema</taxon>
    </lineage>
</organism>